<comment type="caution">
    <text evidence="3">The sequence shown here is derived from an EMBL/GenBank/DDBJ whole genome shotgun (WGS) entry which is preliminary data.</text>
</comment>
<dbReference type="OrthoDB" id="2517075at2759"/>
<evidence type="ECO:0000259" key="2">
    <source>
        <dbReference type="Pfam" id="PF17921"/>
    </source>
</evidence>
<dbReference type="PANTHER" id="PTHR37984:SF5">
    <property type="entry name" value="PROTEIN NYNRIN-LIKE"/>
    <property type="match status" value="1"/>
</dbReference>
<feature type="region of interest" description="Disordered" evidence="1">
    <location>
        <begin position="1"/>
        <end position="37"/>
    </location>
</feature>
<dbReference type="InterPro" id="IPR012337">
    <property type="entry name" value="RNaseH-like_sf"/>
</dbReference>
<dbReference type="EMBL" id="AVOT02001770">
    <property type="protein sequence ID" value="MBW0468108.1"/>
    <property type="molecule type" value="Genomic_DNA"/>
</dbReference>
<sequence length="273" mass="32131">MEIGRRKNFRFSEWEPESGTPDSGDTDSEGTETPILGISSSQLHNGFFSSVIKKYAKHKQCGILLQLLQQKYRGQELEFQLEEPWLRDYKDNKFFLIDGLLYHREKHTSALTVVDRDYISLILQECHDCPYMGQMSEERYKERVASTAWWPKWEQELSEYVNTCERCQKANRKHEKKYGLLQHIEGPKHPWETINMDWVTGIVPGGKENFNACLIIVNRFRKSLRYLPCHKEDKAMDTALLFWNNITSTCGVPKIIISDRDSKFTSEFWTNLY</sequence>
<proteinExistence type="predicted"/>
<reference evidence="3" key="1">
    <citation type="submission" date="2021-03" db="EMBL/GenBank/DDBJ databases">
        <title>Draft genome sequence of rust myrtle Austropuccinia psidii MF-1, a brazilian biotype.</title>
        <authorList>
            <person name="Quecine M.C."/>
            <person name="Pachon D.M.R."/>
            <person name="Bonatelli M.L."/>
            <person name="Correr F.H."/>
            <person name="Franceschini L.M."/>
            <person name="Leite T.F."/>
            <person name="Margarido G.R.A."/>
            <person name="Almeida C.A."/>
            <person name="Ferrarezi J.A."/>
            <person name="Labate C.A."/>
        </authorList>
    </citation>
    <scope>NUCLEOTIDE SEQUENCE</scope>
    <source>
        <strain evidence="3">MF-1</strain>
    </source>
</reference>
<accession>A0A9Q3BN02</accession>
<keyword evidence="4" id="KW-1185">Reference proteome</keyword>
<dbReference type="AlphaFoldDB" id="A0A9Q3BN02"/>
<name>A0A9Q3BN02_9BASI</name>
<dbReference type="Proteomes" id="UP000765509">
    <property type="component" value="Unassembled WGS sequence"/>
</dbReference>
<dbReference type="GO" id="GO:0003676">
    <property type="term" value="F:nucleic acid binding"/>
    <property type="evidence" value="ECO:0007669"/>
    <property type="project" value="InterPro"/>
</dbReference>
<dbReference type="Gene3D" id="1.10.340.70">
    <property type="match status" value="1"/>
</dbReference>
<dbReference type="Pfam" id="PF17921">
    <property type="entry name" value="Integrase_H2C2"/>
    <property type="match status" value="1"/>
</dbReference>
<evidence type="ECO:0000256" key="1">
    <source>
        <dbReference type="SAM" id="MobiDB-lite"/>
    </source>
</evidence>
<organism evidence="3 4">
    <name type="scientific">Austropuccinia psidii MF-1</name>
    <dbReference type="NCBI Taxonomy" id="1389203"/>
    <lineage>
        <taxon>Eukaryota</taxon>
        <taxon>Fungi</taxon>
        <taxon>Dikarya</taxon>
        <taxon>Basidiomycota</taxon>
        <taxon>Pucciniomycotina</taxon>
        <taxon>Pucciniomycetes</taxon>
        <taxon>Pucciniales</taxon>
        <taxon>Sphaerophragmiaceae</taxon>
        <taxon>Austropuccinia</taxon>
    </lineage>
</organism>
<feature type="domain" description="Integrase zinc-binding" evidence="2">
    <location>
        <begin position="114"/>
        <end position="172"/>
    </location>
</feature>
<dbReference type="SUPFAM" id="SSF53098">
    <property type="entry name" value="Ribonuclease H-like"/>
    <property type="match status" value="1"/>
</dbReference>
<dbReference type="InterPro" id="IPR036397">
    <property type="entry name" value="RNaseH_sf"/>
</dbReference>
<dbReference type="Gene3D" id="3.30.420.10">
    <property type="entry name" value="Ribonuclease H-like superfamily/Ribonuclease H"/>
    <property type="match status" value="1"/>
</dbReference>
<gene>
    <name evidence="3" type="ORF">O181_007823</name>
</gene>
<dbReference type="InterPro" id="IPR041588">
    <property type="entry name" value="Integrase_H2C2"/>
</dbReference>
<evidence type="ECO:0000313" key="4">
    <source>
        <dbReference type="Proteomes" id="UP000765509"/>
    </source>
</evidence>
<dbReference type="InterPro" id="IPR050951">
    <property type="entry name" value="Retrovirus_Pol_polyprotein"/>
</dbReference>
<protein>
    <recommendedName>
        <fullName evidence="2">Integrase zinc-binding domain-containing protein</fullName>
    </recommendedName>
</protein>
<dbReference type="PANTHER" id="PTHR37984">
    <property type="entry name" value="PROTEIN CBG26694"/>
    <property type="match status" value="1"/>
</dbReference>
<evidence type="ECO:0000313" key="3">
    <source>
        <dbReference type="EMBL" id="MBW0468108.1"/>
    </source>
</evidence>